<evidence type="ECO:0000313" key="7">
    <source>
        <dbReference type="EMBL" id="QNL44010.1"/>
    </source>
</evidence>
<evidence type="ECO:0000313" key="8">
    <source>
        <dbReference type="Proteomes" id="UP000515960"/>
    </source>
</evidence>
<comment type="similarity">
    <text evidence="2">Belongs to the transketolase family.</text>
</comment>
<keyword evidence="8" id="KW-1185">Reference proteome</keyword>
<evidence type="ECO:0000256" key="3">
    <source>
        <dbReference type="ARBA" id="ARBA00022679"/>
    </source>
</evidence>
<dbReference type="PANTHER" id="PTHR47514">
    <property type="entry name" value="TRANSKETOLASE N-TERMINAL SECTION-RELATED"/>
    <property type="match status" value="1"/>
</dbReference>
<dbReference type="InterPro" id="IPR005474">
    <property type="entry name" value="Transketolase_N"/>
</dbReference>
<dbReference type="GO" id="GO:0046872">
    <property type="term" value="F:metal ion binding"/>
    <property type="evidence" value="ECO:0007669"/>
    <property type="project" value="UniProtKB-KW"/>
</dbReference>
<dbReference type="Proteomes" id="UP000515960">
    <property type="component" value="Chromosome"/>
</dbReference>
<evidence type="ECO:0000256" key="4">
    <source>
        <dbReference type="ARBA" id="ARBA00022723"/>
    </source>
</evidence>
<keyword evidence="3" id="KW-0808">Transferase</keyword>
<dbReference type="SUPFAM" id="SSF52518">
    <property type="entry name" value="Thiamin diphosphate-binding fold (THDP-binding)"/>
    <property type="match status" value="1"/>
</dbReference>
<dbReference type="InterPro" id="IPR049557">
    <property type="entry name" value="Transketolase_CS"/>
</dbReference>
<dbReference type="EMBL" id="CP060490">
    <property type="protein sequence ID" value="QNL44010.1"/>
    <property type="molecule type" value="Genomic_DNA"/>
</dbReference>
<evidence type="ECO:0000256" key="1">
    <source>
        <dbReference type="ARBA" id="ARBA00001964"/>
    </source>
</evidence>
<accession>A0A7G9B379</accession>
<dbReference type="InterPro" id="IPR029061">
    <property type="entry name" value="THDP-binding"/>
</dbReference>
<gene>
    <name evidence="7" type="ORF">H8790_11245</name>
</gene>
<protein>
    <submittedName>
        <fullName evidence="7">Transketolase</fullName>
    </submittedName>
</protein>
<dbReference type="CDD" id="cd02012">
    <property type="entry name" value="TPP_TK"/>
    <property type="match status" value="1"/>
</dbReference>
<dbReference type="GO" id="GO:0016740">
    <property type="term" value="F:transferase activity"/>
    <property type="evidence" value="ECO:0007669"/>
    <property type="project" value="UniProtKB-KW"/>
</dbReference>
<evidence type="ECO:0000256" key="5">
    <source>
        <dbReference type="ARBA" id="ARBA00023052"/>
    </source>
</evidence>
<dbReference type="RefSeq" id="WP_187332590.1">
    <property type="nucleotide sequence ID" value="NZ_CP060490.1"/>
</dbReference>
<feature type="domain" description="Transketolase N-terminal" evidence="6">
    <location>
        <begin position="12"/>
        <end position="263"/>
    </location>
</feature>
<dbReference type="KEGG" id="ohi:H8790_11245"/>
<dbReference type="PANTHER" id="PTHR47514:SF1">
    <property type="entry name" value="TRANSKETOLASE N-TERMINAL SECTION-RELATED"/>
    <property type="match status" value="1"/>
</dbReference>
<keyword evidence="4" id="KW-0479">Metal-binding</keyword>
<reference evidence="7 8" key="1">
    <citation type="submission" date="2020-08" db="EMBL/GenBank/DDBJ databases">
        <authorList>
            <person name="Liu C."/>
            <person name="Sun Q."/>
        </authorList>
    </citation>
    <scope>NUCLEOTIDE SEQUENCE [LARGE SCALE GENOMIC DNA]</scope>
    <source>
        <strain evidence="7 8">NSJ-62</strain>
    </source>
</reference>
<evidence type="ECO:0000259" key="6">
    <source>
        <dbReference type="Pfam" id="PF00456"/>
    </source>
</evidence>
<name>A0A7G9B379_9FIRM</name>
<dbReference type="PROSITE" id="PS00801">
    <property type="entry name" value="TRANSKETOLASE_1"/>
    <property type="match status" value="1"/>
</dbReference>
<dbReference type="Gene3D" id="3.40.50.970">
    <property type="match status" value="1"/>
</dbReference>
<sequence length="270" mass="29179">MKTEELSRICTQVRRDIINMTANAGSGHPGGSLSAVELMVATFFEKMRVDPKDPRNPDRDRFVLSKGHAAPCYYGVLAEKGFISRDEFQNFRQLHSILQGHPDAKKVPGVDASTGSLGQGASIAVGMALGAKHQGKDIQVYTILGDGECQEGQVWEAFMAAAHYQLDNLTVMLDNNGLQIDGSNDQVMSLGDLAAKMRAFGFTVIELSDGNDIAAVVEALNAPAEPGKPKCILAHTIKGKGVSFMEGQVGWHGKAPNEEQRRQALKELED</sequence>
<comment type="cofactor">
    <cofactor evidence="1">
        <name>thiamine diphosphate</name>
        <dbReference type="ChEBI" id="CHEBI:58937"/>
    </cofactor>
</comment>
<dbReference type="Pfam" id="PF00456">
    <property type="entry name" value="Transketolase_N"/>
    <property type="match status" value="1"/>
</dbReference>
<dbReference type="AlphaFoldDB" id="A0A7G9B379"/>
<keyword evidence="5" id="KW-0786">Thiamine pyrophosphate</keyword>
<evidence type="ECO:0000256" key="2">
    <source>
        <dbReference type="ARBA" id="ARBA00007131"/>
    </source>
</evidence>
<proteinExistence type="inferred from homology"/>
<organism evidence="7 8">
    <name type="scientific">Oscillibacter hominis</name>
    <dbReference type="NCBI Taxonomy" id="2763056"/>
    <lineage>
        <taxon>Bacteria</taxon>
        <taxon>Bacillati</taxon>
        <taxon>Bacillota</taxon>
        <taxon>Clostridia</taxon>
        <taxon>Eubacteriales</taxon>
        <taxon>Oscillospiraceae</taxon>
        <taxon>Oscillibacter</taxon>
    </lineage>
</organism>